<organism evidence="1">
    <name type="scientific">Cacopsylla melanoneura</name>
    <dbReference type="NCBI Taxonomy" id="428564"/>
    <lineage>
        <taxon>Eukaryota</taxon>
        <taxon>Metazoa</taxon>
        <taxon>Ecdysozoa</taxon>
        <taxon>Arthropoda</taxon>
        <taxon>Hexapoda</taxon>
        <taxon>Insecta</taxon>
        <taxon>Pterygota</taxon>
        <taxon>Neoptera</taxon>
        <taxon>Paraneoptera</taxon>
        <taxon>Hemiptera</taxon>
        <taxon>Sternorrhyncha</taxon>
        <taxon>Psylloidea</taxon>
        <taxon>Psyllidae</taxon>
        <taxon>Psyllinae</taxon>
        <taxon>Cacopsylla</taxon>
    </lineage>
</organism>
<accession>A0A8D9B9J2</accession>
<reference evidence="1" key="1">
    <citation type="submission" date="2021-05" db="EMBL/GenBank/DDBJ databases">
        <authorList>
            <person name="Alioto T."/>
            <person name="Alioto T."/>
            <person name="Gomez Garrido J."/>
        </authorList>
    </citation>
    <scope>NUCLEOTIDE SEQUENCE</scope>
</reference>
<dbReference type="AlphaFoldDB" id="A0A8D9B9J2"/>
<dbReference type="EMBL" id="HBUF01619307">
    <property type="protein sequence ID" value="CAG6780635.1"/>
    <property type="molecule type" value="Transcribed_RNA"/>
</dbReference>
<proteinExistence type="predicted"/>
<sequence length="147" mass="16589">MVRGDLHRLILLSSDPIRELHVLALLAGEELRLLVQVEALDGVVETALELGGVGDTGNTATVGIVSNEVSIIGLVVNNSFSRFYRNIIDTRTIETYRLTNSRKVSKSYSCRCCNVDRSCRMVSLEKLVSIPKHFWSLHFYLHPRQIY</sequence>
<evidence type="ECO:0000313" key="1">
    <source>
        <dbReference type="EMBL" id="CAG6780635.1"/>
    </source>
</evidence>
<name>A0A8D9B9J2_9HEMI</name>
<protein>
    <submittedName>
        <fullName evidence="1">Uncharacterized protein</fullName>
    </submittedName>
</protein>